<dbReference type="EMBL" id="MN617807">
    <property type="protein sequence ID" value="QKK35413.1"/>
    <property type="molecule type" value="Genomic_RNA"/>
</dbReference>
<dbReference type="InterPro" id="IPR058041">
    <property type="entry name" value="CcFV1_CP"/>
</dbReference>
<dbReference type="Pfam" id="PF25660">
    <property type="entry name" value="CcFV1_CP"/>
    <property type="match status" value="1"/>
</dbReference>
<accession>A0A8E4CYR9</accession>
<evidence type="ECO:0000313" key="1">
    <source>
        <dbReference type="EMBL" id="QKK35413.1"/>
    </source>
</evidence>
<reference evidence="1" key="1">
    <citation type="submission" date="2019-10" db="EMBL/GenBank/DDBJ databases">
        <title>The miscellaneous mycovirome associated to the plant pathogenic fungus Erysiphe necator.</title>
        <authorList>
            <person name="Rodriguez-Romero J."/>
            <person name="Chiapello M."/>
            <person name="Cordoba L."/>
            <person name="Turina M."/>
            <person name="Ayllon M.A."/>
        </authorList>
    </citation>
    <scope>NUCLEOTIDE SEQUENCE</scope>
    <source>
        <strain evidence="1">PMS6_202</strain>
    </source>
</reference>
<organism evidence="1">
    <name type="scientific">Erysiphe necator associated polymycovirus 3</name>
    <dbReference type="NCBI Taxonomy" id="2742557"/>
    <lineage>
        <taxon>Viruses</taxon>
        <taxon>Riboviria</taxon>
        <taxon>Riboviria incertae sedis</taxon>
        <taxon>Polymycoviridae</taxon>
        <taxon>Polymycovirus</taxon>
    </lineage>
</organism>
<protein>
    <submittedName>
        <fullName evidence="1">Uncharacterized protein</fullName>
    </submittedName>
</protein>
<sequence>MSTPIIPKLVSKNNAQLIVDLDQEVVNAILRLASLGLKPEGVVDYCQKVVDGETPAVASATGGAKPLTIQAYSFLSDKSICVDKYGMDLAEASDALRTLKKDPEKGRQIVFKAVSDHQLAKNSPKPITVSLAGLPTDRANSGSGGDGGKAELSELMRRNQAIAGQYKFDAEENGPDGPERFRVILGGNLAVVGQNKAVALKAAALVRVLGRRHQVLVKYVRLHVPNKPLAPSTKIPESVYNGVIAPDEAPPSASNGNSASTVG</sequence>
<name>A0A8E4CYR9_9VIRU</name>
<proteinExistence type="predicted"/>